<feature type="domain" description="RNase H type-1" evidence="2">
    <location>
        <begin position="1"/>
        <end position="141"/>
    </location>
</feature>
<dbReference type="InterPro" id="IPR036397">
    <property type="entry name" value="RNaseH_sf"/>
</dbReference>
<dbReference type="InterPro" id="IPR014636">
    <property type="entry name" value="RNaseH/PGlycerate_mutase"/>
</dbReference>
<comment type="caution">
    <text evidence="3">The sequence shown here is derived from an EMBL/GenBank/DDBJ whole genome shotgun (WGS) entry which is preliminary data.</text>
</comment>
<evidence type="ECO:0000256" key="1">
    <source>
        <dbReference type="SAM" id="MobiDB-lite"/>
    </source>
</evidence>
<dbReference type="Proteomes" id="UP001589535">
    <property type="component" value="Unassembled WGS sequence"/>
</dbReference>
<dbReference type="EMBL" id="JBHMBK010000048">
    <property type="protein sequence ID" value="MFB9690207.1"/>
    <property type="molecule type" value="Genomic_DNA"/>
</dbReference>
<evidence type="ECO:0000259" key="2">
    <source>
        <dbReference type="PROSITE" id="PS50879"/>
    </source>
</evidence>
<dbReference type="SMART" id="SM00855">
    <property type="entry name" value="PGAM"/>
    <property type="match status" value="1"/>
</dbReference>
<dbReference type="Pfam" id="PF00300">
    <property type="entry name" value="His_Phos_1"/>
    <property type="match status" value="1"/>
</dbReference>
<dbReference type="PANTHER" id="PTHR48100:SF62">
    <property type="entry name" value="GLUCOSYL-3-PHOSPHOGLYCERATE PHOSPHATASE"/>
    <property type="match status" value="1"/>
</dbReference>
<gene>
    <name evidence="3" type="ORF">ACFFTO_39045</name>
</gene>
<dbReference type="PANTHER" id="PTHR48100">
    <property type="entry name" value="BROAD-SPECIFICITY PHOSPHATASE YOR283W-RELATED"/>
    <property type="match status" value="1"/>
</dbReference>
<feature type="compositionally biased region" description="Low complexity" evidence="1">
    <location>
        <begin position="136"/>
        <end position="175"/>
    </location>
</feature>
<dbReference type="InterPro" id="IPR050275">
    <property type="entry name" value="PGM_Phosphatase"/>
</dbReference>
<reference evidence="3 4" key="1">
    <citation type="submission" date="2024-09" db="EMBL/GenBank/DDBJ databases">
        <authorList>
            <person name="Sun Q."/>
            <person name="Mori K."/>
        </authorList>
    </citation>
    <scope>NUCLEOTIDE SEQUENCE [LARGE SCALE GENOMIC DNA]</scope>
    <source>
        <strain evidence="3 4">JCM 13852</strain>
    </source>
</reference>
<dbReference type="CDD" id="cd07067">
    <property type="entry name" value="HP_PGM_like"/>
    <property type="match status" value="1"/>
</dbReference>
<dbReference type="InterPro" id="IPR029033">
    <property type="entry name" value="His_PPase_superfam"/>
</dbReference>
<dbReference type="PROSITE" id="PS50879">
    <property type="entry name" value="RNASE_H_1"/>
    <property type="match status" value="1"/>
</dbReference>
<sequence>MTSHVIVEADGGSRGNPGPAGYGAVVRDAATGDVLAERKESLGVVTNNVAEYSGLIAGLTAAAELGASTVDVRMDSKLVVEQMSGRWKIKHPDMQPLAERAKALAAGFSRVKYEWIPRAQNSHADRLANEAMDAATGRPAAGRPGPTGRTAAAAKTGAAVDPGTGAPADPAAKPKLPTRKPDRTAVAWTGAQGTPTRLLLLRHGQTEMSALRRYSGRGDVPLTELGRTQAAAAAKRLAATDGLVVDGEAVPIISSPLTRTKQTAQAVADALGGRVETHPGLIETDFGEWEGLTFAEAADRDPELHRSWLGDSSVPPPGGESFDVVHRRVRKARDELIAEHGGKTLVLVSHVTPIKTLLRMGLDAGPQLLFRLHLDLASLSIVEFYPDGNASVRLVNDTSHLV</sequence>
<keyword evidence="4" id="KW-1185">Reference proteome</keyword>
<organism evidence="3 4">
    <name type="scientific">Amycolatopsis plumensis</name>
    <dbReference type="NCBI Taxonomy" id="236508"/>
    <lineage>
        <taxon>Bacteria</taxon>
        <taxon>Bacillati</taxon>
        <taxon>Actinomycetota</taxon>
        <taxon>Actinomycetes</taxon>
        <taxon>Pseudonocardiales</taxon>
        <taxon>Pseudonocardiaceae</taxon>
        <taxon>Amycolatopsis</taxon>
    </lineage>
</organism>
<evidence type="ECO:0000313" key="4">
    <source>
        <dbReference type="Proteomes" id="UP001589535"/>
    </source>
</evidence>
<proteinExistence type="predicted"/>
<dbReference type="InterPro" id="IPR013078">
    <property type="entry name" value="His_Pase_superF_clade-1"/>
</dbReference>
<accession>A0ABV5UFP0</accession>
<dbReference type="InterPro" id="IPR012337">
    <property type="entry name" value="RNaseH-like_sf"/>
</dbReference>
<dbReference type="SUPFAM" id="SSF53254">
    <property type="entry name" value="Phosphoglycerate mutase-like"/>
    <property type="match status" value="1"/>
</dbReference>
<dbReference type="NCBIfam" id="NF005567">
    <property type="entry name" value="PRK07238.1"/>
    <property type="match status" value="1"/>
</dbReference>
<dbReference type="RefSeq" id="WP_378205221.1">
    <property type="nucleotide sequence ID" value="NZ_JBHMBK010000048.1"/>
</dbReference>
<evidence type="ECO:0000313" key="3">
    <source>
        <dbReference type="EMBL" id="MFB9690207.1"/>
    </source>
</evidence>
<dbReference type="SUPFAM" id="SSF53098">
    <property type="entry name" value="Ribonuclease H-like"/>
    <property type="match status" value="1"/>
</dbReference>
<dbReference type="Gene3D" id="3.30.420.10">
    <property type="entry name" value="Ribonuclease H-like superfamily/Ribonuclease H"/>
    <property type="match status" value="1"/>
</dbReference>
<dbReference type="Gene3D" id="3.40.50.1240">
    <property type="entry name" value="Phosphoglycerate mutase-like"/>
    <property type="match status" value="1"/>
</dbReference>
<dbReference type="Pfam" id="PF13456">
    <property type="entry name" value="RVT_3"/>
    <property type="match status" value="1"/>
</dbReference>
<protein>
    <submittedName>
        <fullName evidence="3">Bifunctional RNase H/acid phosphatase</fullName>
    </submittedName>
</protein>
<feature type="region of interest" description="Disordered" evidence="1">
    <location>
        <begin position="136"/>
        <end position="185"/>
    </location>
</feature>
<name>A0ABV5UFP0_9PSEU</name>
<dbReference type="PIRSF" id="PIRSF036922">
    <property type="entry name" value="RNaseH_PGAM"/>
    <property type="match status" value="1"/>
</dbReference>
<dbReference type="InterPro" id="IPR002156">
    <property type="entry name" value="RNaseH_domain"/>
</dbReference>
<dbReference type="CDD" id="cd09279">
    <property type="entry name" value="RNase_HI_like"/>
    <property type="match status" value="1"/>
</dbReference>